<reference evidence="6" key="1">
    <citation type="journal article" date="2023" name="IScience">
        <title>Live-bearing cockroach genome reveals convergent evolutionary mechanisms linked to viviparity in insects and beyond.</title>
        <authorList>
            <person name="Fouks B."/>
            <person name="Harrison M.C."/>
            <person name="Mikhailova A.A."/>
            <person name="Marchal E."/>
            <person name="English S."/>
            <person name="Carruthers M."/>
            <person name="Jennings E.C."/>
            <person name="Chiamaka E.L."/>
            <person name="Frigard R.A."/>
            <person name="Pippel M."/>
            <person name="Attardo G.M."/>
            <person name="Benoit J.B."/>
            <person name="Bornberg-Bauer E."/>
            <person name="Tobe S.S."/>
        </authorList>
    </citation>
    <scope>NUCLEOTIDE SEQUENCE</scope>
    <source>
        <strain evidence="6">Stay&amp;Tobe</strain>
    </source>
</reference>
<dbReference type="Pfam" id="PF07645">
    <property type="entry name" value="EGF_CA"/>
    <property type="match status" value="4"/>
</dbReference>
<feature type="domain" description="EGF-like calcium-binding" evidence="4">
    <location>
        <begin position="167"/>
        <end position="213"/>
    </location>
</feature>
<protein>
    <submittedName>
        <fullName evidence="6">Uncharacterized protein</fullName>
    </submittedName>
</protein>
<dbReference type="InterPro" id="IPR009030">
    <property type="entry name" value="Growth_fac_rcpt_cys_sf"/>
</dbReference>
<evidence type="ECO:0000256" key="2">
    <source>
        <dbReference type="ARBA" id="ARBA00022737"/>
    </source>
</evidence>
<proteinExistence type="predicted"/>
<evidence type="ECO:0000313" key="7">
    <source>
        <dbReference type="Proteomes" id="UP001233999"/>
    </source>
</evidence>
<feature type="domain" description="EGF-like calcium-binding" evidence="4">
    <location>
        <begin position="22"/>
        <end position="70"/>
    </location>
</feature>
<keyword evidence="1" id="KW-0245">EGF-like domain</keyword>
<evidence type="ECO:0000313" key="6">
    <source>
        <dbReference type="EMBL" id="KAJ9581231.1"/>
    </source>
</evidence>
<dbReference type="Gene3D" id="2.10.25.10">
    <property type="entry name" value="Laminin"/>
    <property type="match status" value="4"/>
</dbReference>
<evidence type="ECO:0000259" key="4">
    <source>
        <dbReference type="SMART" id="SM00179"/>
    </source>
</evidence>
<dbReference type="SMART" id="SM00179">
    <property type="entry name" value="EGF_CA"/>
    <property type="match status" value="4"/>
</dbReference>
<dbReference type="PANTHER" id="PTHR24034:SF89">
    <property type="entry name" value="COMPLEMENT COMPONENT C1Q RECEPTOR"/>
    <property type="match status" value="1"/>
</dbReference>
<sequence length="246" mass="27323">NLDAAKCPLGYQYNIQSQVCDDIDECLLNTADCGINSGCQNTIGSFICVRKPVESCPPGYRFDDQLQSCSDVDECLEGLDSCKKDGLLCVNMIGNYTCQQRKESQCPAGYKYNKILSTCEDVDECVEGLHGCVPDLETCRNTVGAYECDMKCDTGYQYSHAHRMCIDVDECKLQIHNCNRKCVNTIGSYTCVGELKSNCEAGYKPSLGDQDCEGMGLLARSAPRHTICRRRRSHLAYHLDSDNMGF</sequence>
<dbReference type="PANTHER" id="PTHR24034">
    <property type="entry name" value="EGF-LIKE DOMAIN-CONTAINING PROTEIN"/>
    <property type="match status" value="1"/>
</dbReference>
<accession>A0AAD8E8W6</accession>
<evidence type="ECO:0000259" key="5">
    <source>
        <dbReference type="SMART" id="SM00181"/>
    </source>
</evidence>
<dbReference type="InterPro" id="IPR049883">
    <property type="entry name" value="NOTCH1_EGF-like"/>
</dbReference>
<dbReference type="Proteomes" id="UP001233999">
    <property type="component" value="Unassembled WGS sequence"/>
</dbReference>
<dbReference type="SUPFAM" id="SSF57184">
    <property type="entry name" value="Growth factor receptor domain"/>
    <property type="match status" value="2"/>
</dbReference>
<reference evidence="6" key="2">
    <citation type="submission" date="2023-05" db="EMBL/GenBank/DDBJ databases">
        <authorList>
            <person name="Fouks B."/>
        </authorList>
    </citation>
    <scope>NUCLEOTIDE SEQUENCE</scope>
    <source>
        <strain evidence="6">Stay&amp;Tobe</strain>
        <tissue evidence="6">Testes</tissue>
    </source>
</reference>
<dbReference type="InterPro" id="IPR050751">
    <property type="entry name" value="ECM_structural_protein"/>
</dbReference>
<organism evidence="6 7">
    <name type="scientific">Diploptera punctata</name>
    <name type="common">Pacific beetle cockroach</name>
    <dbReference type="NCBI Taxonomy" id="6984"/>
    <lineage>
        <taxon>Eukaryota</taxon>
        <taxon>Metazoa</taxon>
        <taxon>Ecdysozoa</taxon>
        <taxon>Arthropoda</taxon>
        <taxon>Hexapoda</taxon>
        <taxon>Insecta</taxon>
        <taxon>Pterygota</taxon>
        <taxon>Neoptera</taxon>
        <taxon>Polyneoptera</taxon>
        <taxon>Dictyoptera</taxon>
        <taxon>Blattodea</taxon>
        <taxon>Blaberoidea</taxon>
        <taxon>Blaberidae</taxon>
        <taxon>Diplopterinae</taxon>
        <taxon>Diploptera</taxon>
    </lineage>
</organism>
<feature type="domain" description="EGF-like calcium-binding" evidence="4">
    <location>
        <begin position="121"/>
        <end position="166"/>
    </location>
</feature>
<dbReference type="EMBL" id="JASPKZ010007969">
    <property type="protein sequence ID" value="KAJ9581231.1"/>
    <property type="molecule type" value="Genomic_DNA"/>
</dbReference>
<keyword evidence="3" id="KW-1015">Disulfide bond</keyword>
<dbReference type="CDD" id="cd00054">
    <property type="entry name" value="EGF_CA"/>
    <property type="match status" value="1"/>
</dbReference>
<keyword evidence="7" id="KW-1185">Reference proteome</keyword>
<gene>
    <name evidence="6" type="ORF">L9F63_023590</name>
</gene>
<dbReference type="AlphaFoldDB" id="A0AAD8E8W6"/>
<keyword evidence="2" id="KW-0677">Repeat</keyword>
<dbReference type="PROSITE" id="PS01187">
    <property type="entry name" value="EGF_CA"/>
    <property type="match status" value="2"/>
</dbReference>
<feature type="domain" description="EGF-like calcium-binding" evidence="4">
    <location>
        <begin position="71"/>
        <end position="120"/>
    </location>
</feature>
<feature type="non-terminal residue" evidence="6">
    <location>
        <position position="246"/>
    </location>
</feature>
<comment type="caution">
    <text evidence="6">The sequence shown here is derived from an EMBL/GenBank/DDBJ whole genome shotgun (WGS) entry which is preliminary data.</text>
</comment>
<feature type="domain" description="EGF-like" evidence="5">
    <location>
        <begin position="25"/>
        <end position="70"/>
    </location>
</feature>
<dbReference type="SMART" id="SM00181">
    <property type="entry name" value="EGF"/>
    <property type="match status" value="4"/>
</dbReference>
<feature type="non-terminal residue" evidence="6">
    <location>
        <position position="1"/>
    </location>
</feature>
<dbReference type="GO" id="GO:0005509">
    <property type="term" value="F:calcium ion binding"/>
    <property type="evidence" value="ECO:0007669"/>
    <property type="project" value="InterPro"/>
</dbReference>
<feature type="domain" description="EGF-like" evidence="5">
    <location>
        <begin position="124"/>
        <end position="166"/>
    </location>
</feature>
<name>A0AAD8E8W6_DIPPU</name>
<feature type="domain" description="EGF-like" evidence="5">
    <location>
        <begin position="74"/>
        <end position="120"/>
    </location>
</feature>
<evidence type="ECO:0000256" key="3">
    <source>
        <dbReference type="ARBA" id="ARBA00023157"/>
    </source>
</evidence>
<feature type="domain" description="EGF-like" evidence="5">
    <location>
        <begin position="170"/>
        <end position="213"/>
    </location>
</feature>
<evidence type="ECO:0000256" key="1">
    <source>
        <dbReference type="ARBA" id="ARBA00022536"/>
    </source>
</evidence>
<dbReference type="InterPro" id="IPR018097">
    <property type="entry name" value="EGF_Ca-bd_CS"/>
</dbReference>
<dbReference type="InterPro" id="IPR000742">
    <property type="entry name" value="EGF"/>
</dbReference>
<dbReference type="InterPro" id="IPR001881">
    <property type="entry name" value="EGF-like_Ca-bd_dom"/>
</dbReference>